<reference evidence="4" key="1">
    <citation type="submission" date="2017-02" db="UniProtKB">
        <authorList>
            <consortium name="WormBaseParasite"/>
        </authorList>
    </citation>
    <scope>IDENTIFICATION</scope>
</reference>
<gene>
    <name evidence="2" type="ORF">BTMF_LOCUS10742</name>
</gene>
<dbReference type="AlphaFoldDB" id="A0A0R3QYA6"/>
<evidence type="ECO:0000313" key="3">
    <source>
        <dbReference type="Proteomes" id="UP000280834"/>
    </source>
</evidence>
<proteinExistence type="predicted"/>
<reference evidence="2 3" key="2">
    <citation type="submission" date="2018-11" db="EMBL/GenBank/DDBJ databases">
        <authorList>
            <consortium name="Pathogen Informatics"/>
        </authorList>
    </citation>
    <scope>NUCLEOTIDE SEQUENCE [LARGE SCALE GENOMIC DNA]</scope>
</reference>
<dbReference type="WBParaSite" id="BTMF_0001273001-mRNA-1">
    <property type="protein sequence ID" value="BTMF_0001273001-mRNA-1"/>
    <property type="gene ID" value="BTMF_0001273001"/>
</dbReference>
<sequence length="171" mass="19618">MLYYWFLFNLYIIRIPFVESVTAVSDSQQLDNNVIELNETQVAIDNHLLPVNKIDKCKICVVFLEDLKLVINGTASPVVSQVQSNQISKQRKHVSKIEESFNERLGNGVGRSVDFPVENMMMERCEDKVGNKIVFEPVCELVLRELVRVLQWISSKIHPDNICSKLHICAQ</sequence>
<organism evidence="4">
    <name type="scientific">Brugia timori</name>
    <dbReference type="NCBI Taxonomy" id="42155"/>
    <lineage>
        <taxon>Eukaryota</taxon>
        <taxon>Metazoa</taxon>
        <taxon>Ecdysozoa</taxon>
        <taxon>Nematoda</taxon>
        <taxon>Chromadorea</taxon>
        <taxon>Rhabditida</taxon>
        <taxon>Spirurina</taxon>
        <taxon>Spiruromorpha</taxon>
        <taxon>Filarioidea</taxon>
        <taxon>Onchocercidae</taxon>
        <taxon>Brugia</taxon>
    </lineage>
</organism>
<feature type="chain" id="PRO_5043130942" evidence="1">
    <location>
        <begin position="21"/>
        <end position="171"/>
    </location>
</feature>
<keyword evidence="3" id="KW-1185">Reference proteome</keyword>
<accession>A0A0R3QYA6</accession>
<dbReference type="Proteomes" id="UP000280834">
    <property type="component" value="Unassembled WGS sequence"/>
</dbReference>
<dbReference type="EMBL" id="UZAG01017790">
    <property type="protein sequence ID" value="VDO36636.1"/>
    <property type="molecule type" value="Genomic_DNA"/>
</dbReference>
<evidence type="ECO:0000256" key="1">
    <source>
        <dbReference type="SAM" id="SignalP"/>
    </source>
</evidence>
<name>A0A0R3QYA6_9BILA</name>
<evidence type="ECO:0000313" key="2">
    <source>
        <dbReference type="EMBL" id="VDO36636.1"/>
    </source>
</evidence>
<protein>
    <submittedName>
        <fullName evidence="4">Saposin B-type domain-containing protein</fullName>
    </submittedName>
</protein>
<keyword evidence="1" id="KW-0732">Signal</keyword>
<feature type="signal peptide" evidence="1">
    <location>
        <begin position="1"/>
        <end position="20"/>
    </location>
</feature>
<evidence type="ECO:0000313" key="4">
    <source>
        <dbReference type="WBParaSite" id="BTMF_0001273001-mRNA-1"/>
    </source>
</evidence>